<evidence type="ECO:0000256" key="4">
    <source>
        <dbReference type="SAM" id="Phobius"/>
    </source>
</evidence>
<name>A0A1M5MRA9_9SPHI</name>
<evidence type="ECO:0000313" key="5">
    <source>
        <dbReference type="EMBL" id="SHG79851.1"/>
    </source>
</evidence>
<dbReference type="RefSeq" id="WP_073237672.1">
    <property type="nucleotide sequence ID" value="NZ_FQUQ01000007.1"/>
</dbReference>
<dbReference type="Gene3D" id="1.20.1600.10">
    <property type="entry name" value="Outer membrane efflux proteins (OEP)"/>
    <property type="match status" value="1"/>
</dbReference>
<dbReference type="InterPro" id="IPR050465">
    <property type="entry name" value="UPF0194_transport"/>
</dbReference>
<feature type="coiled-coil region" evidence="3">
    <location>
        <begin position="176"/>
        <end position="235"/>
    </location>
</feature>
<dbReference type="SUPFAM" id="SSF56954">
    <property type="entry name" value="Outer membrane efflux proteins (OEP)"/>
    <property type="match status" value="1"/>
</dbReference>
<keyword evidence="4" id="KW-0812">Transmembrane</keyword>
<organism evidence="5 6">
    <name type="scientific">Pedobacter caeni</name>
    <dbReference type="NCBI Taxonomy" id="288992"/>
    <lineage>
        <taxon>Bacteria</taxon>
        <taxon>Pseudomonadati</taxon>
        <taxon>Bacteroidota</taxon>
        <taxon>Sphingobacteriia</taxon>
        <taxon>Sphingobacteriales</taxon>
        <taxon>Sphingobacteriaceae</taxon>
        <taxon>Pedobacter</taxon>
    </lineage>
</organism>
<keyword evidence="4" id="KW-1133">Transmembrane helix</keyword>
<evidence type="ECO:0000256" key="3">
    <source>
        <dbReference type="SAM" id="Coils"/>
    </source>
</evidence>
<keyword evidence="6" id="KW-1185">Reference proteome</keyword>
<evidence type="ECO:0000313" key="6">
    <source>
        <dbReference type="Proteomes" id="UP000184287"/>
    </source>
</evidence>
<keyword evidence="4" id="KW-0472">Membrane</keyword>
<protein>
    <submittedName>
        <fullName evidence="5">HlyD family secretion protein</fullName>
    </submittedName>
</protein>
<accession>A0A1M5MRA9</accession>
<dbReference type="PANTHER" id="PTHR32347">
    <property type="entry name" value="EFFLUX SYSTEM COMPONENT YKNX-RELATED"/>
    <property type="match status" value="1"/>
</dbReference>
<dbReference type="EMBL" id="FQUQ01000007">
    <property type="protein sequence ID" value="SHG79851.1"/>
    <property type="molecule type" value="Genomic_DNA"/>
</dbReference>
<reference evidence="6" key="1">
    <citation type="submission" date="2016-11" db="EMBL/GenBank/DDBJ databases">
        <authorList>
            <person name="Varghese N."/>
            <person name="Submissions S."/>
        </authorList>
    </citation>
    <scope>NUCLEOTIDE SEQUENCE [LARGE SCALE GENOMIC DNA]</scope>
    <source>
        <strain evidence="6">DSM 16990</strain>
    </source>
</reference>
<dbReference type="PANTHER" id="PTHR32347:SF14">
    <property type="entry name" value="EFFLUX SYSTEM COMPONENT YKNX-RELATED"/>
    <property type="match status" value="1"/>
</dbReference>
<dbReference type="Proteomes" id="UP000184287">
    <property type="component" value="Unassembled WGS sequence"/>
</dbReference>
<comment type="subcellular location">
    <subcellularLocation>
        <location evidence="1">Cell envelope</location>
    </subcellularLocation>
</comment>
<dbReference type="AlphaFoldDB" id="A0A1M5MRA9"/>
<dbReference type="STRING" id="288992.SAMN04488522_107291"/>
<feature type="transmembrane region" description="Helical" evidence="4">
    <location>
        <begin position="20"/>
        <end position="39"/>
    </location>
</feature>
<feature type="coiled-coil region" evidence="3">
    <location>
        <begin position="106"/>
        <end position="133"/>
    </location>
</feature>
<dbReference type="Gene3D" id="2.40.30.170">
    <property type="match status" value="1"/>
</dbReference>
<evidence type="ECO:0000256" key="2">
    <source>
        <dbReference type="ARBA" id="ARBA00023054"/>
    </source>
</evidence>
<dbReference type="GO" id="GO:0030313">
    <property type="term" value="C:cell envelope"/>
    <property type="evidence" value="ECO:0007669"/>
    <property type="project" value="UniProtKB-SubCell"/>
</dbReference>
<dbReference type="Gene3D" id="2.40.420.20">
    <property type="match status" value="1"/>
</dbReference>
<sequence length="415" mass="46343">MDKNIEQQVLSGKRKKSMRYIFSGLVLLIMIIFVIRYSLSSSLRQSEITTGVVSRGNIENTINASGEVLPEFEEVISSPIAASVQKVLLDAGSKIQAGQSILMLDKSAAQMEYEKLKFQLEAKQNDIRKIKLELDKSFYDIKSNNNIKQLRINSLKASVENANRLLKAGGGTREDVEQAELNLKVAQLEKQQLENEIISKQQSMRLQMKEVDLAASIQQNDLEVLDRKLKQANIQASRNGVVTWVNKNIGAAVQPGEVLARIADLSGFKVKGTISDHNIDLLRAGMVAIIRIGETQVRGKVINIYPSVQNATVSFDIKPDDSNHKLFRPNLKADVFLVTDQHEQVLRVDNGPAFQGTPSQYIYVLKDGLASRKLVQIGLSNFDYVELKDQVKEGDVIITSDMKEFKNSSQITIKK</sequence>
<gene>
    <name evidence="5" type="ORF">SAMN04488522_107291</name>
</gene>
<keyword evidence="2 3" id="KW-0175">Coiled coil</keyword>
<dbReference type="OrthoDB" id="9806939at2"/>
<proteinExistence type="predicted"/>
<evidence type="ECO:0000256" key="1">
    <source>
        <dbReference type="ARBA" id="ARBA00004196"/>
    </source>
</evidence>